<proteinExistence type="predicted"/>
<dbReference type="SUPFAM" id="SSF144232">
    <property type="entry name" value="HIT/MYND zinc finger-like"/>
    <property type="match status" value="1"/>
</dbReference>
<feature type="domain" description="MYND-type" evidence="5">
    <location>
        <begin position="155"/>
        <end position="192"/>
    </location>
</feature>
<accession>A0A409YFI7</accession>
<evidence type="ECO:0000256" key="4">
    <source>
        <dbReference type="PROSITE-ProRule" id="PRU00134"/>
    </source>
</evidence>
<dbReference type="PROSITE" id="PS50865">
    <property type="entry name" value="ZF_MYND_2"/>
    <property type="match status" value="1"/>
</dbReference>
<evidence type="ECO:0000313" key="7">
    <source>
        <dbReference type="Proteomes" id="UP000284706"/>
    </source>
</evidence>
<name>A0A409YFI7_9AGAR</name>
<dbReference type="STRING" id="231916.A0A409YFI7"/>
<comment type="caution">
    <text evidence="6">The sequence shown here is derived from an EMBL/GenBank/DDBJ whole genome shotgun (WGS) entry which is preliminary data.</text>
</comment>
<sequence length="219" mass="25779">MAYWRMSLRDKEYFPNFNDLPQDHDISVRPFTSPDYYGISQVPLKHWCLLVEIVEEVWWPARRMWQVKDKDGKQFLFACYFDTNVELPRSWEKNCKVGGVIAIMYALRHMFMDGQVGIRAEELQNITMLPCSLDTLLSIGDKLSGPPSVPTENVCASCNQLAGLKCSRCSVTKYCGNECQLDDWKRRHKQECIAVRQITEWKKRDWTDFEEYWVDWIAT</sequence>
<keyword evidence="3" id="KW-0862">Zinc</keyword>
<dbReference type="InterPro" id="IPR002893">
    <property type="entry name" value="Znf_MYND"/>
</dbReference>
<protein>
    <recommendedName>
        <fullName evidence="5">MYND-type domain-containing protein</fullName>
    </recommendedName>
</protein>
<dbReference type="Gene3D" id="6.10.140.2220">
    <property type="match status" value="1"/>
</dbReference>
<dbReference type="OrthoDB" id="265717at2759"/>
<reference evidence="6 7" key="1">
    <citation type="journal article" date="2018" name="Evol. Lett.">
        <title>Horizontal gene cluster transfer increased hallucinogenic mushroom diversity.</title>
        <authorList>
            <person name="Reynolds H.T."/>
            <person name="Vijayakumar V."/>
            <person name="Gluck-Thaler E."/>
            <person name="Korotkin H.B."/>
            <person name="Matheny P.B."/>
            <person name="Slot J.C."/>
        </authorList>
    </citation>
    <scope>NUCLEOTIDE SEQUENCE [LARGE SCALE GENOMIC DNA]</scope>
    <source>
        <strain evidence="6 7">SRW20</strain>
    </source>
</reference>
<dbReference type="Proteomes" id="UP000284706">
    <property type="component" value="Unassembled WGS sequence"/>
</dbReference>
<organism evidence="6 7">
    <name type="scientific">Gymnopilus dilepis</name>
    <dbReference type="NCBI Taxonomy" id="231916"/>
    <lineage>
        <taxon>Eukaryota</taxon>
        <taxon>Fungi</taxon>
        <taxon>Dikarya</taxon>
        <taxon>Basidiomycota</taxon>
        <taxon>Agaricomycotina</taxon>
        <taxon>Agaricomycetes</taxon>
        <taxon>Agaricomycetidae</taxon>
        <taxon>Agaricales</taxon>
        <taxon>Agaricineae</taxon>
        <taxon>Hymenogastraceae</taxon>
        <taxon>Gymnopilus</taxon>
    </lineage>
</organism>
<evidence type="ECO:0000259" key="5">
    <source>
        <dbReference type="PROSITE" id="PS50865"/>
    </source>
</evidence>
<evidence type="ECO:0000256" key="2">
    <source>
        <dbReference type="ARBA" id="ARBA00022771"/>
    </source>
</evidence>
<dbReference type="InParanoid" id="A0A409YFI7"/>
<dbReference type="AlphaFoldDB" id="A0A409YFI7"/>
<dbReference type="PROSITE" id="PS01360">
    <property type="entry name" value="ZF_MYND_1"/>
    <property type="match status" value="1"/>
</dbReference>
<dbReference type="EMBL" id="NHYE01000909">
    <property type="protein sequence ID" value="PPR01735.1"/>
    <property type="molecule type" value="Genomic_DNA"/>
</dbReference>
<keyword evidence="7" id="KW-1185">Reference proteome</keyword>
<dbReference type="Pfam" id="PF01753">
    <property type="entry name" value="zf-MYND"/>
    <property type="match status" value="1"/>
</dbReference>
<keyword evidence="2 4" id="KW-0863">Zinc-finger</keyword>
<dbReference type="GO" id="GO:0008270">
    <property type="term" value="F:zinc ion binding"/>
    <property type="evidence" value="ECO:0007669"/>
    <property type="project" value="UniProtKB-KW"/>
</dbReference>
<evidence type="ECO:0000313" key="6">
    <source>
        <dbReference type="EMBL" id="PPR01735.1"/>
    </source>
</evidence>
<gene>
    <name evidence="6" type="ORF">CVT26_013182</name>
</gene>
<evidence type="ECO:0000256" key="1">
    <source>
        <dbReference type="ARBA" id="ARBA00022723"/>
    </source>
</evidence>
<evidence type="ECO:0000256" key="3">
    <source>
        <dbReference type="ARBA" id="ARBA00022833"/>
    </source>
</evidence>
<keyword evidence="1" id="KW-0479">Metal-binding</keyword>